<dbReference type="InterPro" id="IPR041698">
    <property type="entry name" value="Methyltransf_25"/>
</dbReference>
<sequence>MWDPQQYLVFADQRARPFHDLVARVRAEQVGFVADLGCGPGELTAGLAGRWPGARVVGVDSSAAMIQRAREHSEAEFIQADLREWAPDRPVDVLLSNATLQWVPGHMELLPQLASFVAPGGWFAFQLPGNFGEPAHVQLRELAATPPWNELLDVSWPMAHDPVDYLSTMLDLGFTTEVWETTYLHMLEGPDSVLEWLRGSALGQVVGQLDELRAREFAEQYRARLRGVYPVGPHGTVLRYRRIFVVAHRPG</sequence>
<dbReference type="EMBL" id="WLZY01000005">
    <property type="protein sequence ID" value="NDL58484.1"/>
    <property type="molecule type" value="Genomic_DNA"/>
</dbReference>
<name>A0A7K3M5A3_9ACTN</name>
<accession>A0A7K3M5A3</accession>
<organism evidence="4 5">
    <name type="scientific">Phytoactinopolyspora mesophila</name>
    <dbReference type="NCBI Taxonomy" id="2650750"/>
    <lineage>
        <taxon>Bacteria</taxon>
        <taxon>Bacillati</taxon>
        <taxon>Actinomycetota</taxon>
        <taxon>Actinomycetes</taxon>
        <taxon>Jiangellales</taxon>
        <taxon>Jiangellaceae</taxon>
        <taxon>Phytoactinopolyspora</taxon>
    </lineage>
</organism>
<comment type="caution">
    <text evidence="4">The sequence shown here is derived from an EMBL/GenBank/DDBJ whole genome shotgun (WGS) entry which is preliminary data.</text>
</comment>
<proteinExistence type="predicted"/>
<evidence type="ECO:0000256" key="2">
    <source>
        <dbReference type="ARBA" id="ARBA00022679"/>
    </source>
</evidence>
<keyword evidence="5" id="KW-1185">Reference proteome</keyword>
<dbReference type="Pfam" id="PF13649">
    <property type="entry name" value="Methyltransf_25"/>
    <property type="match status" value="1"/>
</dbReference>
<dbReference type="GO" id="GO:0030798">
    <property type="term" value="F:trans-aconitate 2-methyltransferase activity"/>
    <property type="evidence" value="ECO:0007669"/>
    <property type="project" value="InterPro"/>
</dbReference>
<reference evidence="4 5" key="1">
    <citation type="submission" date="2019-11" db="EMBL/GenBank/DDBJ databases">
        <authorList>
            <person name="Li X.-J."/>
            <person name="Feng X.-M."/>
        </authorList>
    </citation>
    <scope>NUCLEOTIDE SEQUENCE [LARGE SCALE GENOMIC DNA]</scope>
    <source>
        <strain evidence="4 5">XMNu-373</strain>
    </source>
</reference>
<dbReference type="PANTHER" id="PTHR43861">
    <property type="entry name" value="TRANS-ACONITATE 2-METHYLTRANSFERASE-RELATED"/>
    <property type="match status" value="1"/>
</dbReference>
<evidence type="ECO:0000313" key="5">
    <source>
        <dbReference type="Proteomes" id="UP000460435"/>
    </source>
</evidence>
<gene>
    <name evidence="4" type="ORF">F7O44_15550</name>
</gene>
<dbReference type="SUPFAM" id="SSF53335">
    <property type="entry name" value="S-adenosyl-L-methionine-dependent methyltransferases"/>
    <property type="match status" value="1"/>
</dbReference>
<dbReference type="InterPro" id="IPR023149">
    <property type="entry name" value="Trans_acon_MeTrfase_C"/>
</dbReference>
<dbReference type="AlphaFoldDB" id="A0A7K3M5A3"/>
<dbReference type="Proteomes" id="UP000460435">
    <property type="component" value="Unassembled WGS sequence"/>
</dbReference>
<dbReference type="GO" id="GO:0032259">
    <property type="term" value="P:methylation"/>
    <property type="evidence" value="ECO:0007669"/>
    <property type="project" value="UniProtKB-KW"/>
</dbReference>
<evidence type="ECO:0000256" key="1">
    <source>
        <dbReference type="ARBA" id="ARBA00022603"/>
    </source>
</evidence>
<dbReference type="PANTHER" id="PTHR43861:SF1">
    <property type="entry name" value="TRANS-ACONITATE 2-METHYLTRANSFERASE"/>
    <property type="match status" value="1"/>
</dbReference>
<dbReference type="Gene3D" id="1.10.150.290">
    <property type="entry name" value="S-adenosyl-L-methionine-dependent methyltransferases"/>
    <property type="match status" value="1"/>
</dbReference>
<keyword evidence="1 4" id="KW-0489">Methyltransferase</keyword>
<dbReference type="CDD" id="cd02440">
    <property type="entry name" value="AdoMet_MTases"/>
    <property type="match status" value="1"/>
</dbReference>
<dbReference type="InterPro" id="IPR029063">
    <property type="entry name" value="SAM-dependent_MTases_sf"/>
</dbReference>
<evidence type="ECO:0000313" key="4">
    <source>
        <dbReference type="EMBL" id="NDL58484.1"/>
    </source>
</evidence>
<evidence type="ECO:0000259" key="3">
    <source>
        <dbReference type="Pfam" id="PF13649"/>
    </source>
</evidence>
<dbReference type="Gene3D" id="3.40.50.150">
    <property type="entry name" value="Vaccinia Virus protein VP39"/>
    <property type="match status" value="1"/>
</dbReference>
<keyword evidence="2 4" id="KW-0808">Transferase</keyword>
<protein>
    <submittedName>
        <fullName evidence="4">Methyltransferase domain-containing protein</fullName>
    </submittedName>
</protein>
<feature type="domain" description="Methyltransferase" evidence="3">
    <location>
        <begin position="33"/>
        <end position="121"/>
    </location>
</feature>